<proteinExistence type="inferred from homology"/>
<dbReference type="PANTHER" id="PTHR43029">
    <property type="entry name" value="AMMONIUM TRANSPORTER MEP2"/>
    <property type="match status" value="1"/>
</dbReference>
<dbReference type="AlphaFoldDB" id="A0A9D6Z495"/>
<feature type="transmembrane region" description="Helical" evidence="8">
    <location>
        <begin position="58"/>
        <end position="78"/>
    </location>
</feature>
<comment type="similarity">
    <text evidence="2">Belongs to the ammonia transporter channel (TC 1.A.11.2) family.</text>
</comment>
<evidence type="ECO:0000256" key="4">
    <source>
        <dbReference type="ARBA" id="ARBA00022692"/>
    </source>
</evidence>
<evidence type="ECO:0000256" key="6">
    <source>
        <dbReference type="ARBA" id="ARBA00023136"/>
    </source>
</evidence>
<evidence type="ECO:0000313" key="11">
    <source>
        <dbReference type="Proteomes" id="UP000807825"/>
    </source>
</evidence>
<keyword evidence="6 8" id="KW-0472">Membrane</keyword>
<sequence length="235" mass="24175">NSGMAALAMAIVMGKRKGYGKKAMFPHNIPLTLVGVGLLWIGWFGFNAGSAMKANESASMAFLATQLATAAAVICWVFTEWAVKGKPTILGMASGAVSGLVAITPAAGYVSPGHAVVIGALAGVLCYFGVLAKQWIGYDDSLDVFGIHAVGGAFGSLATGFFASKAIGGTDGWLYGNAAQMGSQVTAVLAIGAFSFFATFIIASIMNLVMYLRVPEEDELTGTDTAIHGEAGYNL</sequence>
<feature type="transmembrane region" description="Helical" evidence="8">
    <location>
        <begin position="187"/>
        <end position="212"/>
    </location>
</feature>
<feature type="transmembrane region" description="Helical" evidence="8">
    <location>
        <begin position="115"/>
        <end position="132"/>
    </location>
</feature>
<evidence type="ECO:0000256" key="3">
    <source>
        <dbReference type="ARBA" id="ARBA00022448"/>
    </source>
</evidence>
<dbReference type="Pfam" id="PF00909">
    <property type="entry name" value="Ammonium_transp"/>
    <property type="match status" value="1"/>
</dbReference>
<feature type="transmembrane region" description="Helical" evidence="8">
    <location>
        <begin position="90"/>
        <end position="109"/>
    </location>
</feature>
<comment type="caution">
    <text evidence="10">The sequence shown here is derived from an EMBL/GenBank/DDBJ whole genome shotgun (WGS) entry which is preliminary data.</text>
</comment>
<feature type="transmembrane region" description="Helical" evidence="8">
    <location>
        <begin position="144"/>
        <end position="167"/>
    </location>
</feature>
<evidence type="ECO:0000256" key="8">
    <source>
        <dbReference type="SAM" id="Phobius"/>
    </source>
</evidence>
<feature type="non-terminal residue" evidence="10">
    <location>
        <position position="1"/>
    </location>
</feature>
<dbReference type="InterPro" id="IPR029020">
    <property type="entry name" value="Ammonium/urea_transptr"/>
</dbReference>
<name>A0A9D6Z495_9BACT</name>
<dbReference type="InterPro" id="IPR024041">
    <property type="entry name" value="NH4_transpt_AmtB-like_dom"/>
</dbReference>
<comment type="subcellular location">
    <subcellularLocation>
        <location evidence="1">Membrane</location>
        <topology evidence="1">Multi-pass membrane protein</topology>
    </subcellularLocation>
</comment>
<evidence type="ECO:0000256" key="2">
    <source>
        <dbReference type="ARBA" id="ARBA00005887"/>
    </source>
</evidence>
<evidence type="ECO:0000256" key="1">
    <source>
        <dbReference type="ARBA" id="ARBA00004141"/>
    </source>
</evidence>
<keyword evidence="5 8" id="KW-1133">Transmembrane helix</keyword>
<dbReference type="SUPFAM" id="SSF111352">
    <property type="entry name" value="Ammonium transporter"/>
    <property type="match status" value="1"/>
</dbReference>
<dbReference type="GO" id="GO:0005886">
    <property type="term" value="C:plasma membrane"/>
    <property type="evidence" value="ECO:0007669"/>
    <property type="project" value="TreeGrafter"/>
</dbReference>
<dbReference type="InterPro" id="IPR001905">
    <property type="entry name" value="Ammonium_transpt"/>
</dbReference>
<dbReference type="Proteomes" id="UP000807825">
    <property type="component" value="Unassembled WGS sequence"/>
</dbReference>
<dbReference type="GO" id="GO:0008519">
    <property type="term" value="F:ammonium channel activity"/>
    <property type="evidence" value="ECO:0007669"/>
    <property type="project" value="InterPro"/>
</dbReference>
<keyword evidence="3" id="KW-0813">Transport</keyword>
<dbReference type="PANTHER" id="PTHR43029:SF10">
    <property type="entry name" value="AMMONIUM TRANSPORTER MEP2"/>
    <property type="match status" value="1"/>
</dbReference>
<evidence type="ECO:0000259" key="9">
    <source>
        <dbReference type="Pfam" id="PF00909"/>
    </source>
</evidence>
<evidence type="ECO:0000256" key="5">
    <source>
        <dbReference type="ARBA" id="ARBA00022989"/>
    </source>
</evidence>
<keyword evidence="4 8" id="KW-0812">Transmembrane</keyword>
<reference evidence="10" key="1">
    <citation type="submission" date="2020-07" db="EMBL/GenBank/DDBJ databases">
        <title>Huge and variable diversity of episymbiotic CPR bacteria and DPANN archaea in groundwater ecosystems.</title>
        <authorList>
            <person name="He C.Y."/>
            <person name="Keren R."/>
            <person name="Whittaker M."/>
            <person name="Farag I.F."/>
            <person name="Doudna J."/>
            <person name="Cate J.H.D."/>
            <person name="Banfield J.F."/>
        </authorList>
    </citation>
    <scope>NUCLEOTIDE SEQUENCE</scope>
    <source>
        <strain evidence="10">NC_groundwater_1664_Pr3_B-0.1um_52_9</strain>
    </source>
</reference>
<gene>
    <name evidence="10" type="ORF">HY912_14490</name>
</gene>
<protein>
    <submittedName>
        <fullName evidence="10">Ammonium transporter</fullName>
    </submittedName>
</protein>
<feature type="domain" description="Ammonium transporter AmtB-like" evidence="9">
    <location>
        <begin position="1"/>
        <end position="233"/>
    </location>
</feature>
<organism evidence="10 11">
    <name type="scientific">Desulfomonile tiedjei</name>
    <dbReference type="NCBI Taxonomy" id="2358"/>
    <lineage>
        <taxon>Bacteria</taxon>
        <taxon>Pseudomonadati</taxon>
        <taxon>Thermodesulfobacteriota</taxon>
        <taxon>Desulfomonilia</taxon>
        <taxon>Desulfomonilales</taxon>
        <taxon>Desulfomonilaceae</taxon>
        <taxon>Desulfomonile</taxon>
    </lineage>
</organism>
<keyword evidence="7" id="KW-0924">Ammonia transport</keyword>
<feature type="transmembrane region" description="Helical" evidence="8">
    <location>
        <begin position="25"/>
        <end position="46"/>
    </location>
</feature>
<dbReference type="EMBL" id="JACRDE010000378">
    <property type="protein sequence ID" value="MBI5250695.1"/>
    <property type="molecule type" value="Genomic_DNA"/>
</dbReference>
<dbReference type="Gene3D" id="1.10.3430.10">
    <property type="entry name" value="Ammonium transporter AmtB like domains"/>
    <property type="match status" value="1"/>
</dbReference>
<accession>A0A9D6Z495</accession>
<evidence type="ECO:0000313" key="10">
    <source>
        <dbReference type="EMBL" id="MBI5250695.1"/>
    </source>
</evidence>
<evidence type="ECO:0000256" key="7">
    <source>
        <dbReference type="ARBA" id="ARBA00023177"/>
    </source>
</evidence>